<evidence type="ECO:0000256" key="1">
    <source>
        <dbReference type="ARBA" id="ARBA00022729"/>
    </source>
</evidence>
<evidence type="ECO:0000259" key="6">
    <source>
        <dbReference type="Pfam" id="PF14252"/>
    </source>
</evidence>
<dbReference type="InterPro" id="IPR032812">
    <property type="entry name" value="SbsA_Ig"/>
</dbReference>
<feature type="region of interest" description="Disordered" evidence="3">
    <location>
        <begin position="1187"/>
        <end position="1219"/>
    </location>
</feature>
<feature type="domain" description="DUF4347" evidence="6">
    <location>
        <begin position="9"/>
        <end position="159"/>
    </location>
</feature>
<evidence type="ECO:0000259" key="4">
    <source>
        <dbReference type="Pfam" id="PF13205"/>
    </source>
</evidence>
<organism evidence="8 9">
    <name type="scientific">Vreelandella salicampi</name>
    <dbReference type="NCBI Taxonomy" id="1449798"/>
    <lineage>
        <taxon>Bacteria</taxon>
        <taxon>Pseudomonadati</taxon>
        <taxon>Pseudomonadota</taxon>
        <taxon>Gammaproteobacteria</taxon>
        <taxon>Oceanospirillales</taxon>
        <taxon>Halomonadaceae</taxon>
        <taxon>Vreelandella</taxon>
    </lineage>
</organism>
<dbReference type="InterPro" id="IPR025282">
    <property type="entry name" value="DUF4214"/>
</dbReference>
<dbReference type="PANTHER" id="PTHR14139:SF2">
    <property type="entry name" value="CALSYNTENIN-1"/>
    <property type="match status" value="1"/>
</dbReference>
<evidence type="ECO:0000313" key="9">
    <source>
        <dbReference type="Proteomes" id="UP000586119"/>
    </source>
</evidence>
<feature type="compositionally biased region" description="Polar residues" evidence="3">
    <location>
        <begin position="1187"/>
        <end position="1212"/>
    </location>
</feature>
<dbReference type="Gene3D" id="2.60.40.1220">
    <property type="match status" value="1"/>
</dbReference>
<name>A0A7Z0LP02_9GAMM</name>
<dbReference type="Pfam" id="PF13205">
    <property type="entry name" value="Big_5"/>
    <property type="match status" value="1"/>
</dbReference>
<keyword evidence="9" id="KW-1185">Reference proteome</keyword>
<dbReference type="Pfam" id="PF13946">
    <property type="entry name" value="DUF4214"/>
    <property type="match status" value="2"/>
</dbReference>
<proteinExistence type="predicted"/>
<accession>A0A7Z0LP02</accession>
<comment type="caution">
    <text evidence="8">The sequence shown here is derived from an EMBL/GenBank/DDBJ whole genome shotgun (WGS) entry which is preliminary data.</text>
</comment>
<evidence type="ECO:0000256" key="3">
    <source>
        <dbReference type="SAM" id="MobiDB-lite"/>
    </source>
</evidence>
<feature type="domain" description="DUF4214" evidence="5">
    <location>
        <begin position="2045"/>
        <end position="2087"/>
    </location>
</feature>
<reference evidence="8 9" key="1">
    <citation type="journal article" date="2015" name="Int. J. Syst. Evol. Microbiol.">
        <title>Halomonas salicampi sp. nov., a halotolerant and alkalitolerant bacterium isolated from a saltern soil.</title>
        <authorList>
            <person name="Lee J.C."/>
            <person name="Kim Y.S."/>
            <person name="Yun B.S."/>
            <person name="Whang K.S."/>
        </authorList>
    </citation>
    <scope>NUCLEOTIDE SEQUENCE [LARGE SCALE GENOMIC DNA]</scope>
    <source>
        <strain evidence="8 9">BH103</strain>
    </source>
</reference>
<evidence type="ECO:0000313" key="8">
    <source>
        <dbReference type="EMBL" id="NYS62413.1"/>
    </source>
</evidence>
<dbReference type="SUPFAM" id="SSF51120">
    <property type="entry name" value="beta-Roll"/>
    <property type="match status" value="1"/>
</dbReference>
<dbReference type="InterPro" id="IPR044048">
    <property type="entry name" value="Big_12"/>
</dbReference>
<evidence type="ECO:0000259" key="7">
    <source>
        <dbReference type="Pfam" id="PF19078"/>
    </source>
</evidence>
<feature type="domain" description="Bacterial Ig-like" evidence="7">
    <location>
        <begin position="362"/>
        <end position="463"/>
    </location>
</feature>
<keyword evidence="2" id="KW-0106">Calcium</keyword>
<keyword evidence="1" id="KW-0732">Signal</keyword>
<dbReference type="InterPro" id="IPR013783">
    <property type="entry name" value="Ig-like_fold"/>
</dbReference>
<evidence type="ECO:0000256" key="2">
    <source>
        <dbReference type="ARBA" id="ARBA00022837"/>
    </source>
</evidence>
<dbReference type="RefSeq" id="WP_179931664.1">
    <property type="nucleotide sequence ID" value="NZ_JACCDF010000019.1"/>
</dbReference>
<gene>
    <name evidence="8" type="ORF">HZS81_16790</name>
</gene>
<dbReference type="GO" id="GO:0005509">
    <property type="term" value="F:calcium ion binding"/>
    <property type="evidence" value="ECO:0007669"/>
    <property type="project" value="InterPro"/>
</dbReference>
<feature type="domain" description="DUF4214" evidence="5">
    <location>
        <begin position="1985"/>
        <end position="2028"/>
    </location>
</feature>
<dbReference type="InterPro" id="IPR014755">
    <property type="entry name" value="Cu-Rt/internalin_Ig-like"/>
</dbReference>
<dbReference type="Gene3D" id="2.60.40.10">
    <property type="entry name" value="Immunoglobulins"/>
    <property type="match status" value="1"/>
</dbReference>
<dbReference type="Pfam" id="PF14252">
    <property type="entry name" value="DUF4347"/>
    <property type="match status" value="1"/>
</dbReference>
<dbReference type="Proteomes" id="UP000586119">
    <property type="component" value="Unassembled WGS sequence"/>
</dbReference>
<dbReference type="Pfam" id="PF19078">
    <property type="entry name" value="Big_12"/>
    <property type="match status" value="1"/>
</dbReference>
<sequence length="2100" mass="216775">MQHGNFKEVIFIDTGVDDWQSLVDGVPQGNEIVILDSTRDGLVQMAEWAAGREGYGAIHILSHGSQGEVQLGTASLNNDTLPGYSEALAKIGQSLTEDGDILLYGCNVAADQTGLDFIGKLSQITGADIAASSDLTGANDKGGNWVLEQQVGEIKTQSLLGMEYDNVLAAPVDQAFSGMLPYMHYYMPYTVGGSEGLSFSASPGSMMAEIRIIDEPTGFTTGNAAYLFVDMGNYVEFSSVDPDGDGPDAKSLFTLNQLAAGYYQFSYSSSYEVSGWAKGSEVVSVEVDLASTGTYGPDAASAITYTKSDQDSGMYAGGALNFGSAWTNIDTVRFTVSDSGMMMGMVELLLDTIDFSDPVQEDTTPPTVTIDVADTSLIADETSEVTFTFNEAVQGFSNANLTVANGMLSAVETADGGKTWTATLTPISNINDDTNVIAVVLDGVSDLAGNVGSGTTNSNNYAINTTVPDAPALALEGDSGVSDNDGVTNNGQVNVSGLVDGATWEYSTDDGETWSTGNGTSFTLQEDGAKSVIVRQSDASGNKSAASAPISVNVDTSAPTWSSSTPADEATDVNGADNITLTFDEAVLQGTGNVTLYNVTDSATVATIAANDAQISGWGTTTITIDPSVVLPGGTNVAVQWDGTIFHDTAGNNVASVSDTTTFNFQTANSAPVVDLDGSAGGNNGSGDDIANQSFTENGSAVAVAPDVTVSDAEGDTLSATVNITNAATGDSLSLSGTYGTISDANVTGSGAASITISGSHSAADIQAALRAITFSNTSDDPGDTARTVNFTVNDGHSVSAVRTSTIAVNTINDAPALTTPGTITLADTVSDDTFSDQTGQLSGSDPDSGDLTYGFNGAGASAALTEGGITYDLSVEGTYGTLYLEKATGQYLFRADAAAVNALNADASEDFTVSVSDGIAPAVTKTLTVDLAGANDAPTLDLNGSIGGTSNTATFASGGDPVEVTTADATLNDVDSGDQIESLTATLTTRPDGDGVESLLLNSTAGTAASDNALTVNYTEDTGMLSVTGAASASTYQTILRGIQYDNTDAAIDITISDRTVNVVVNDGTDDSLVASATVGVVTAPVVGLSATGGYREGDGGKLIATGATITEPDGDNLNQLVITLTNPQDGASESLQLSGRGHNDVVNGITVNYDSSTQITLTGTATAADYQTLLRELQYENASKAPSVTNRSISVQGTDVNGNPGATATLSLPVEPVNDAPTGTVTISGIAEEDKTLTASNDLADGDGLGSIGYQWLRDGSAIIGATGESYTLTQADVGAEISVRASYTDQQGTNESVTSAATATVANINDAPTGNVTITGASTQGETLNADTSGLADEDGLGSFSYQWLCNGVDISGATGITYTLTQSDVDAEISVRASYTDVQGTAEAVISSATVPVANVNDAPTGSVIITGTAEQNVTLTASNDLADIDGMGTISYQWLRDGVEVTGATGENYTLTQSDVDAEISVRASYTDVQGTVEAVTSSATVPVANVNDAPTGSVIITGTAEQSVTLTASNNLADIDGMGTVSYQWLRDGVEVTGATGENYTLTQSDVDAEISVRASYTDVQGTAEAVISSATVPVENVNDAPTGSVIITGTARQGETLTVSNTLADEDGLGTINYQWLRDDEAIEGATKETYTLGRADIRAEISVQARYTDGQGTAETVASLVTDPVIALPVSPSRPEPELEVDVMPLPDTPMGESAIRETFKNTSNETRSARLVENTGNNNVVTATLPGGMQLSSDGSRTATERDQALANLVASIEDKEPSNVSEQTQTAVNWLNTRPDGTQLDIRTLTFTSDIAANDPIVIRGETDNSTSGFQEAFVIDVTNLPGGTRLQLDNIDFASIKGAVSIEGGEGDNVVIGDNEAQVILLGPGDDELWGGGGDDTIGSMGGNDRLFGEQGNDLIYSDSGANVFHGGLDEDTVRYEGNRDEYVVSQQHAVITVYRHDKPEDADTLINIEQLVFADDQLTLGYDSILEEVTALYAQVLGRQGDVEGVQYWAQRQAEGLSKADMAQLFITSPEAGLRLDVQGDGIDTVLGTLYGSLLGREADAPGKAYWASELESGASLRDVVGGFMDSEEIRTHGMNATQWDFIA</sequence>
<feature type="domain" description="SbsA Ig-like" evidence="4">
    <location>
        <begin position="555"/>
        <end position="667"/>
    </location>
</feature>
<dbReference type="Gene3D" id="2.60.40.2700">
    <property type="match status" value="5"/>
</dbReference>
<dbReference type="InterPro" id="IPR011049">
    <property type="entry name" value="Serralysin-like_metalloprot_C"/>
</dbReference>
<protein>
    <submittedName>
        <fullName evidence="8">DUF4347 domain-containing protein</fullName>
    </submittedName>
</protein>
<dbReference type="InterPro" id="IPR025592">
    <property type="entry name" value="DUF4347"/>
</dbReference>
<dbReference type="InterPro" id="IPR001343">
    <property type="entry name" value="Hemolysn_Ca-bd"/>
</dbReference>
<dbReference type="Pfam" id="PF00353">
    <property type="entry name" value="HemolysinCabind"/>
    <property type="match status" value="2"/>
</dbReference>
<dbReference type="PANTHER" id="PTHR14139">
    <property type="entry name" value="CALSYNTENIN"/>
    <property type="match status" value="1"/>
</dbReference>
<evidence type="ECO:0000259" key="5">
    <source>
        <dbReference type="Pfam" id="PF13946"/>
    </source>
</evidence>
<dbReference type="EMBL" id="JACCDF010000019">
    <property type="protein sequence ID" value="NYS62413.1"/>
    <property type="molecule type" value="Genomic_DNA"/>
</dbReference>